<dbReference type="WBParaSite" id="ES5_v2.g19215.t1">
    <property type="protein sequence ID" value="ES5_v2.g19215.t1"/>
    <property type="gene ID" value="ES5_v2.g19215"/>
</dbReference>
<name>A0AC34FQV0_9BILA</name>
<sequence length="164" mass="18278">MYDGGLRVRKSQLNVSSEKLLAEVEDDIARIENINIKLAAKKNYLGYTEWLVILVLLGALYGYVVYQDHSVPPVIKGNQHGNFSEERSEALEKKAYMIVTHKILDLQKAAAGKGVNRIELDIDRPTGCYDLKFLSSFTLCYHKITNIVARIGPATGPTNNAILV</sequence>
<reference evidence="2" key="1">
    <citation type="submission" date="2022-11" db="UniProtKB">
        <authorList>
            <consortium name="WormBaseParasite"/>
        </authorList>
    </citation>
    <scope>IDENTIFICATION</scope>
</reference>
<accession>A0AC34FQV0</accession>
<protein>
    <submittedName>
        <fullName evidence="2">Uncharacterized protein</fullName>
    </submittedName>
</protein>
<evidence type="ECO:0000313" key="2">
    <source>
        <dbReference type="WBParaSite" id="ES5_v2.g19215.t1"/>
    </source>
</evidence>
<evidence type="ECO:0000313" key="1">
    <source>
        <dbReference type="Proteomes" id="UP000887579"/>
    </source>
</evidence>
<organism evidence="1 2">
    <name type="scientific">Panagrolaimus sp. ES5</name>
    <dbReference type="NCBI Taxonomy" id="591445"/>
    <lineage>
        <taxon>Eukaryota</taxon>
        <taxon>Metazoa</taxon>
        <taxon>Ecdysozoa</taxon>
        <taxon>Nematoda</taxon>
        <taxon>Chromadorea</taxon>
        <taxon>Rhabditida</taxon>
        <taxon>Tylenchina</taxon>
        <taxon>Panagrolaimomorpha</taxon>
        <taxon>Panagrolaimoidea</taxon>
        <taxon>Panagrolaimidae</taxon>
        <taxon>Panagrolaimus</taxon>
    </lineage>
</organism>
<proteinExistence type="predicted"/>
<dbReference type="Proteomes" id="UP000887579">
    <property type="component" value="Unplaced"/>
</dbReference>